<keyword evidence="1" id="KW-0732">Signal</keyword>
<organism evidence="2 3">
    <name type="scientific">Triparma retinervis</name>
    <dbReference type="NCBI Taxonomy" id="2557542"/>
    <lineage>
        <taxon>Eukaryota</taxon>
        <taxon>Sar</taxon>
        <taxon>Stramenopiles</taxon>
        <taxon>Ochrophyta</taxon>
        <taxon>Bolidophyceae</taxon>
        <taxon>Parmales</taxon>
        <taxon>Triparmaceae</taxon>
        <taxon>Triparma</taxon>
    </lineage>
</organism>
<reference evidence="2" key="1">
    <citation type="submission" date="2022-07" db="EMBL/GenBank/DDBJ databases">
        <title>Genome analysis of Parmales, a sister group of diatoms, reveals the evolutionary specialization of diatoms from phago-mixotrophs to photoautotrophs.</title>
        <authorList>
            <person name="Ban H."/>
            <person name="Sato S."/>
            <person name="Yoshikawa S."/>
            <person name="Kazumasa Y."/>
            <person name="Nakamura Y."/>
            <person name="Ichinomiya M."/>
            <person name="Saitoh K."/>
            <person name="Sato N."/>
            <person name="Blanc-Mathieu R."/>
            <person name="Endo H."/>
            <person name="Kuwata A."/>
            <person name="Ogata H."/>
        </authorList>
    </citation>
    <scope>NUCLEOTIDE SEQUENCE</scope>
</reference>
<evidence type="ECO:0000256" key="1">
    <source>
        <dbReference type="SAM" id="SignalP"/>
    </source>
</evidence>
<dbReference type="OrthoDB" id="190588at2759"/>
<dbReference type="Proteomes" id="UP001165082">
    <property type="component" value="Unassembled WGS sequence"/>
</dbReference>
<feature type="signal peptide" evidence="1">
    <location>
        <begin position="1"/>
        <end position="22"/>
    </location>
</feature>
<name>A0A9W7AFF5_9STRA</name>
<sequence length="101" mass="11119">MSPSLLLSSSFLLFILPLSVYADEKFLTQVLCRDCTKSDLCNNDTNSITYVVPSSRCYNPQLTFPSDSGSIWGPYDILDTCGPSVVETSLEDSSLKEPLLN</sequence>
<keyword evidence="3" id="KW-1185">Reference proteome</keyword>
<evidence type="ECO:0000313" key="3">
    <source>
        <dbReference type="Proteomes" id="UP001165082"/>
    </source>
</evidence>
<feature type="chain" id="PRO_5040867855" evidence="1">
    <location>
        <begin position="23"/>
        <end position="101"/>
    </location>
</feature>
<dbReference type="EMBL" id="BRXZ01002864">
    <property type="protein sequence ID" value="GMH71796.1"/>
    <property type="molecule type" value="Genomic_DNA"/>
</dbReference>
<gene>
    <name evidence="2" type="ORF">TrRE_jg3422</name>
</gene>
<dbReference type="AlphaFoldDB" id="A0A9W7AFF5"/>
<protein>
    <submittedName>
        <fullName evidence="2">Uncharacterized protein</fullName>
    </submittedName>
</protein>
<proteinExistence type="predicted"/>
<accession>A0A9W7AFF5</accession>
<comment type="caution">
    <text evidence="2">The sequence shown here is derived from an EMBL/GenBank/DDBJ whole genome shotgun (WGS) entry which is preliminary data.</text>
</comment>
<evidence type="ECO:0000313" key="2">
    <source>
        <dbReference type="EMBL" id="GMH71796.1"/>
    </source>
</evidence>